<dbReference type="EC" id="2.7.6.3" evidence="3"/>
<evidence type="ECO:0000313" key="15">
    <source>
        <dbReference type="Proteomes" id="UP000612349"/>
    </source>
</evidence>
<sequence length="169" mass="18908">MDDPGSDHLYLLALGSNMRHVQMGSPRQIIDTAYARLDGAPGQVVARSRTLRSAPIGPSLRQYANGACLYLTQLEPRALLRELKSIESEFGRKSGGQRWRARVLDLDIILWSGGAYADKALLIPHPEYETRDFVLRPAMQIAGDWRDPIGGLSIRQAHARLTIRRPLPR</sequence>
<dbReference type="GO" id="GO:0003848">
    <property type="term" value="F:2-amino-4-hydroxy-6-hydroxymethyldihydropteridine diphosphokinase activity"/>
    <property type="evidence" value="ECO:0007669"/>
    <property type="project" value="UniProtKB-EC"/>
</dbReference>
<evidence type="ECO:0000313" key="14">
    <source>
        <dbReference type="EMBL" id="GGD57758.1"/>
    </source>
</evidence>
<dbReference type="SUPFAM" id="SSF55083">
    <property type="entry name" value="6-hydroxymethyl-7,8-dihydropterin pyrophosphokinase, HPPK"/>
    <property type="match status" value="1"/>
</dbReference>
<dbReference type="CDD" id="cd00483">
    <property type="entry name" value="HPPK"/>
    <property type="match status" value="1"/>
</dbReference>
<evidence type="ECO:0000256" key="7">
    <source>
        <dbReference type="ARBA" id="ARBA00022777"/>
    </source>
</evidence>
<keyword evidence="15" id="KW-1185">Reference proteome</keyword>
<dbReference type="AlphaFoldDB" id="A0A917DQT5"/>
<keyword evidence="9" id="KW-0289">Folate biosynthesis</keyword>
<dbReference type="Pfam" id="PF01288">
    <property type="entry name" value="HPPK"/>
    <property type="match status" value="1"/>
</dbReference>
<comment type="function">
    <text evidence="10">Catalyzes the transfer of pyrophosphate from adenosine triphosphate (ATP) to 6-hydroxymethyl-7,8-dihydropterin, an enzymatic step in folate biosynthesis pathway.</text>
</comment>
<evidence type="ECO:0000256" key="10">
    <source>
        <dbReference type="ARBA" id="ARBA00029409"/>
    </source>
</evidence>
<dbReference type="EMBL" id="BMIP01000001">
    <property type="protein sequence ID" value="GGD57758.1"/>
    <property type="molecule type" value="Genomic_DNA"/>
</dbReference>
<evidence type="ECO:0000256" key="2">
    <source>
        <dbReference type="ARBA" id="ARBA00005810"/>
    </source>
</evidence>
<dbReference type="Proteomes" id="UP000612349">
    <property type="component" value="Unassembled WGS sequence"/>
</dbReference>
<evidence type="ECO:0000256" key="8">
    <source>
        <dbReference type="ARBA" id="ARBA00022840"/>
    </source>
</evidence>
<dbReference type="GO" id="GO:0046656">
    <property type="term" value="P:folic acid biosynthetic process"/>
    <property type="evidence" value="ECO:0007669"/>
    <property type="project" value="UniProtKB-KW"/>
</dbReference>
<dbReference type="InterPro" id="IPR000550">
    <property type="entry name" value="Hppk"/>
</dbReference>
<comment type="pathway">
    <text evidence="1">Cofactor biosynthesis; tetrahydrofolate biosynthesis; 2-amino-4-hydroxy-6-hydroxymethyl-7,8-dihydropteridine diphosphate from 7,8-dihydroneopterin triphosphate: step 4/4.</text>
</comment>
<comment type="similarity">
    <text evidence="2">Belongs to the HPPK family.</text>
</comment>
<evidence type="ECO:0000256" key="11">
    <source>
        <dbReference type="ARBA" id="ARBA00029766"/>
    </source>
</evidence>
<gene>
    <name evidence="14" type="primary">folK</name>
    <name evidence="14" type="ORF">GCM10010990_03830</name>
</gene>
<evidence type="ECO:0000256" key="1">
    <source>
        <dbReference type="ARBA" id="ARBA00005051"/>
    </source>
</evidence>
<dbReference type="InterPro" id="IPR035907">
    <property type="entry name" value="Hppk_sf"/>
</dbReference>
<name>A0A917DQT5_9SPHN</name>
<dbReference type="GO" id="GO:0005524">
    <property type="term" value="F:ATP binding"/>
    <property type="evidence" value="ECO:0007669"/>
    <property type="project" value="UniProtKB-KW"/>
</dbReference>
<evidence type="ECO:0000259" key="13">
    <source>
        <dbReference type="Pfam" id="PF01288"/>
    </source>
</evidence>
<comment type="caution">
    <text evidence="14">The sequence shown here is derived from an EMBL/GenBank/DDBJ whole genome shotgun (WGS) entry which is preliminary data.</text>
</comment>
<proteinExistence type="inferred from homology"/>
<evidence type="ECO:0000256" key="12">
    <source>
        <dbReference type="ARBA" id="ARBA00033413"/>
    </source>
</evidence>
<evidence type="ECO:0000256" key="9">
    <source>
        <dbReference type="ARBA" id="ARBA00022909"/>
    </source>
</evidence>
<dbReference type="PANTHER" id="PTHR43071">
    <property type="entry name" value="2-AMINO-4-HYDROXY-6-HYDROXYMETHYLDIHYDROPTERIDINE PYROPHOSPHOKINASE"/>
    <property type="match status" value="1"/>
</dbReference>
<reference evidence="14" key="1">
    <citation type="journal article" date="2014" name="Int. J. Syst. Evol. Microbiol.">
        <title>Complete genome sequence of Corynebacterium casei LMG S-19264T (=DSM 44701T), isolated from a smear-ripened cheese.</title>
        <authorList>
            <consortium name="US DOE Joint Genome Institute (JGI-PGF)"/>
            <person name="Walter F."/>
            <person name="Albersmeier A."/>
            <person name="Kalinowski J."/>
            <person name="Ruckert C."/>
        </authorList>
    </citation>
    <scope>NUCLEOTIDE SEQUENCE</scope>
    <source>
        <strain evidence="14">CGMCC 1.15360</strain>
    </source>
</reference>
<reference evidence="14" key="2">
    <citation type="submission" date="2020-09" db="EMBL/GenBank/DDBJ databases">
        <authorList>
            <person name="Sun Q."/>
            <person name="Zhou Y."/>
        </authorList>
    </citation>
    <scope>NUCLEOTIDE SEQUENCE</scope>
    <source>
        <strain evidence="14">CGMCC 1.15360</strain>
    </source>
</reference>
<organism evidence="14 15">
    <name type="scientific">Croceicoccus mobilis</name>
    <dbReference type="NCBI Taxonomy" id="1703339"/>
    <lineage>
        <taxon>Bacteria</taxon>
        <taxon>Pseudomonadati</taxon>
        <taxon>Pseudomonadota</taxon>
        <taxon>Alphaproteobacteria</taxon>
        <taxon>Sphingomonadales</taxon>
        <taxon>Erythrobacteraceae</taxon>
        <taxon>Croceicoccus</taxon>
    </lineage>
</organism>
<dbReference type="GO" id="GO:0016301">
    <property type="term" value="F:kinase activity"/>
    <property type="evidence" value="ECO:0007669"/>
    <property type="project" value="UniProtKB-KW"/>
</dbReference>
<keyword evidence="7" id="KW-0418">Kinase</keyword>
<protein>
    <recommendedName>
        <fullName evidence="4">2-amino-4-hydroxy-6-hydroxymethyldihydropteridine pyrophosphokinase</fullName>
        <ecNumber evidence="3">2.7.6.3</ecNumber>
    </recommendedName>
    <alternativeName>
        <fullName evidence="11">6-hydroxymethyl-7,8-dihydropterin pyrophosphokinase</fullName>
    </alternativeName>
    <alternativeName>
        <fullName evidence="12">7,8-dihydro-6-hydroxymethylpterin-pyrophosphokinase</fullName>
    </alternativeName>
</protein>
<keyword evidence="5" id="KW-0808">Transferase</keyword>
<dbReference type="RefSeq" id="WP_229665220.1">
    <property type="nucleotide sequence ID" value="NZ_BMIP01000001.1"/>
</dbReference>
<dbReference type="NCBIfam" id="TIGR01498">
    <property type="entry name" value="folK"/>
    <property type="match status" value="1"/>
</dbReference>
<dbReference type="PANTHER" id="PTHR43071:SF1">
    <property type="entry name" value="2-AMINO-4-HYDROXY-6-HYDROXYMETHYLDIHYDROPTERIDINE PYROPHOSPHOKINASE"/>
    <property type="match status" value="1"/>
</dbReference>
<evidence type="ECO:0000256" key="6">
    <source>
        <dbReference type="ARBA" id="ARBA00022741"/>
    </source>
</evidence>
<keyword evidence="8" id="KW-0067">ATP-binding</keyword>
<evidence type="ECO:0000256" key="3">
    <source>
        <dbReference type="ARBA" id="ARBA00013253"/>
    </source>
</evidence>
<keyword evidence="6" id="KW-0547">Nucleotide-binding</keyword>
<feature type="domain" description="7,8-dihydro-6-hydroxymethylpterin-pyrophosphokinase" evidence="13">
    <location>
        <begin position="12"/>
        <end position="142"/>
    </location>
</feature>
<evidence type="ECO:0000256" key="4">
    <source>
        <dbReference type="ARBA" id="ARBA00016218"/>
    </source>
</evidence>
<evidence type="ECO:0000256" key="5">
    <source>
        <dbReference type="ARBA" id="ARBA00022679"/>
    </source>
</evidence>
<accession>A0A917DQT5</accession>
<dbReference type="Gene3D" id="3.30.70.560">
    <property type="entry name" value="7,8-Dihydro-6-hydroxymethylpterin-pyrophosphokinase HPPK"/>
    <property type="match status" value="1"/>
</dbReference>